<dbReference type="CDD" id="cd05930">
    <property type="entry name" value="A_NRPS"/>
    <property type="match status" value="1"/>
</dbReference>
<evidence type="ECO:0000256" key="5">
    <source>
        <dbReference type="SAM" id="MobiDB-lite"/>
    </source>
</evidence>
<dbReference type="InterPro" id="IPR010071">
    <property type="entry name" value="AA_adenyl_dom"/>
</dbReference>
<evidence type="ECO:0000256" key="1">
    <source>
        <dbReference type="ARBA" id="ARBA00001957"/>
    </source>
</evidence>
<dbReference type="Pfam" id="PF00550">
    <property type="entry name" value="PP-binding"/>
    <property type="match status" value="1"/>
</dbReference>
<dbReference type="Pfam" id="PF00668">
    <property type="entry name" value="Condensation"/>
    <property type="match status" value="1"/>
</dbReference>
<evidence type="ECO:0000256" key="4">
    <source>
        <dbReference type="ARBA" id="ARBA00022553"/>
    </source>
</evidence>
<dbReference type="FunFam" id="2.30.38.10:FF:000001">
    <property type="entry name" value="Non-ribosomal peptide synthetase PvdI"/>
    <property type="match status" value="1"/>
</dbReference>
<dbReference type="InterPro" id="IPR025110">
    <property type="entry name" value="AMP-bd_C"/>
</dbReference>
<dbReference type="Gene3D" id="2.30.38.10">
    <property type="entry name" value="Luciferase, Domain 3"/>
    <property type="match status" value="1"/>
</dbReference>
<evidence type="ECO:0000313" key="7">
    <source>
        <dbReference type="EMBL" id="TGG75691.1"/>
    </source>
</evidence>
<organism evidence="7 8">
    <name type="scientific">Streptomyces albus</name>
    <dbReference type="NCBI Taxonomy" id="1888"/>
    <lineage>
        <taxon>Bacteria</taxon>
        <taxon>Bacillati</taxon>
        <taxon>Actinomycetota</taxon>
        <taxon>Actinomycetes</taxon>
        <taxon>Kitasatosporales</taxon>
        <taxon>Streptomycetaceae</taxon>
        <taxon>Streptomyces</taxon>
    </lineage>
</organism>
<feature type="domain" description="Carrier" evidence="6">
    <location>
        <begin position="1062"/>
        <end position="1137"/>
    </location>
</feature>
<dbReference type="GO" id="GO:0043041">
    <property type="term" value="P:amino acid activation for nonribosomal peptide biosynthetic process"/>
    <property type="evidence" value="ECO:0007669"/>
    <property type="project" value="TreeGrafter"/>
</dbReference>
<dbReference type="Proteomes" id="UP000298111">
    <property type="component" value="Unassembled WGS sequence"/>
</dbReference>
<feature type="region of interest" description="Disordered" evidence="5">
    <location>
        <begin position="95"/>
        <end position="121"/>
    </location>
</feature>
<reference evidence="7 8" key="1">
    <citation type="submission" date="2018-10" db="EMBL/GenBank/DDBJ databases">
        <title>Isolation of pseudouridimycin from Streptomyces albus DSM 40763.</title>
        <authorList>
            <person name="Rosenqvist P."/>
            <person name="Metsae-Ketelae M."/>
            <person name="Virta P."/>
        </authorList>
    </citation>
    <scope>NUCLEOTIDE SEQUENCE [LARGE SCALE GENOMIC DNA]</scope>
    <source>
        <strain evidence="7 8">DSM 40763</strain>
    </source>
</reference>
<comment type="similarity">
    <text evidence="2">Belongs to the ATP-dependent AMP-binding enzyme family.</text>
</comment>
<dbReference type="SUPFAM" id="SSF56801">
    <property type="entry name" value="Acetyl-CoA synthetase-like"/>
    <property type="match status" value="1"/>
</dbReference>
<dbReference type="GO" id="GO:0017000">
    <property type="term" value="P:antibiotic biosynthetic process"/>
    <property type="evidence" value="ECO:0007669"/>
    <property type="project" value="UniProtKB-ARBA"/>
</dbReference>
<dbReference type="InterPro" id="IPR001031">
    <property type="entry name" value="Thioesterase"/>
</dbReference>
<dbReference type="GO" id="GO:0005737">
    <property type="term" value="C:cytoplasm"/>
    <property type="evidence" value="ECO:0007669"/>
    <property type="project" value="TreeGrafter"/>
</dbReference>
<dbReference type="InterPro" id="IPR020802">
    <property type="entry name" value="TesA-like"/>
</dbReference>
<dbReference type="PROSITE" id="PS00455">
    <property type="entry name" value="AMP_BINDING"/>
    <property type="match status" value="1"/>
</dbReference>
<dbReference type="Gene3D" id="3.30.559.30">
    <property type="entry name" value="Nonribosomal peptide synthetase, condensation domain"/>
    <property type="match status" value="1"/>
</dbReference>
<feature type="compositionally biased region" description="Low complexity" evidence="5">
    <location>
        <begin position="1051"/>
        <end position="1060"/>
    </location>
</feature>
<dbReference type="GO" id="GO:0008610">
    <property type="term" value="P:lipid biosynthetic process"/>
    <property type="evidence" value="ECO:0007669"/>
    <property type="project" value="UniProtKB-ARBA"/>
</dbReference>
<name>A0A8H1L0R1_9ACTN</name>
<evidence type="ECO:0000259" key="6">
    <source>
        <dbReference type="PROSITE" id="PS50075"/>
    </source>
</evidence>
<dbReference type="Pfam" id="PF00501">
    <property type="entry name" value="AMP-binding"/>
    <property type="match status" value="1"/>
</dbReference>
<dbReference type="PANTHER" id="PTHR45527">
    <property type="entry name" value="NONRIBOSOMAL PEPTIDE SYNTHETASE"/>
    <property type="match status" value="1"/>
</dbReference>
<evidence type="ECO:0000256" key="2">
    <source>
        <dbReference type="ARBA" id="ARBA00006432"/>
    </source>
</evidence>
<keyword evidence="4" id="KW-0597">Phosphoprotein</keyword>
<feature type="compositionally biased region" description="Basic and acidic residues" evidence="5">
    <location>
        <begin position="660"/>
        <end position="677"/>
    </location>
</feature>
<dbReference type="Gene3D" id="3.40.50.1820">
    <property type="entry name" value="alpha/beta hydrolase"/>
    <property type="match status" value="1"/>
</dbReference>
<dbReference type="SUPFAM" id="SSF47336">
    <property type="entry name" value="ACP-like"/>
    <property type="match status" value="1"/>
</dbReference>
<dbReference type="GO" id="GO:0044550">
    <property type="term" value="P:secondary metabolite biosynthetic process"/>
    <property type="evidence" value="ECO:0007669"/>
    <property type="project" value="TreeGrafter"/>
</dbReference>
<evidence type="ECO:0000313" key="8">
    <source>
        <dbReference type="Proteomes" id="UP000298111"/>
    </source>
</evidence>
<dbReference type="InterPro" id="IPR023213">
    <property type="entry name" value="CAT-like_dom_sf"/>
</dbReference>
<dbReference type="PROSITE" id="PS00012">
    <property type="entry name" value="PHOSPHOPANTETHEINE"/>
    <property type="match status" value="1"/>
</dbReference>
<dbReference type="Pfam" id="PF13193">
    <property type="entry name" value="AMP-binding_C"/>
    <property type="match status" value="1"/>
</dbReference>
<dbReference type="SMART" id="SM00824">
    <property type="entry name" value="PKS_TE"/>
    <property type="match status" value="1"/>
</dbReference>
<dbReference type="InterPro" id="IPR020845">
    <property type="entry name" value="AMP-binding_CS"/>
</dbReference>
<dbReference type="SMART" id="SM00823">
    <property type="entry name" value="PKS_PP"/>
    <property type="match status" value="1"/>
</dbReference>
<dbReference type="InterPro" id="IPR001242">
    <property type="entry name" value="Condensation_dom"/>
</dbReference>
<dbReference type="Gene3D" id="3.40.50.980">
    <property type="match status" value="2"/>
</dbReference>
<dbReference type="PANTHER" id="PTHR45527:SF1">
    <property type="entry name" value="FATTY ACID SYNTHASE"/>
    <property type="match status" value="1"/>
</dbReference>
<dbReference type="GO" id="GO:0072330">
    <property type="term" value="P:monocarboxylic acid biosynthetic process"/>
    <property type="evidence" value="ECO:0007669"/>
    <property type="project" value="UniProtKB-ARBA"/>
</dbReference>
<dbReference type="NCBIfam" id="TIGR01733">
    <property type="entry name" value="AA-adenyl-dom"/>
    <property type="match status" value="1"/>
</dbReference>
<evidence type="ECO:0000256" key="3">
    <source>
        <dbReference type="ARBA" id="ARBA00022450"/>
    </source>
</evidence>
<dbReference type="InterPro" id="IPR045851">
    <property type="entry name" value="AMP-bd_C_sf"/>
</dbReference>
<dbReference type="Pfam" id="PF00975">
    <property type="entry name" value="Thioesterase"/>
    <property type="match status" value="1"/>
</dbReference>
<gene>
    <name evidence="7" type="ORF">D8771_32345</name>
</gene>
<dbReference type="GO" id="GO:0003824">
    <property type="term" value="F:catalytic activity"/>
    <property type="evidence" value="ECO:0007669"/>
    <property type="project" value="InterPro"/>
</dbReference>
<dbReference type="SUPFAM" id="SSF53474">
    <property type="entry name" value="alpha/beta-Hydrolases"/>
    <property type="match status" value="1"/>
</dbReference>
<dbReference type="GO" id="GO:0031177">
    <property type="term" value="F:phosphopantetheine binding"/>
    <property type="evidence" value="ECO:0007669"/>
    <property type="project" value="InterPro"/>
</dbReference>
<dbReference type="InterPro" id="IPR006162">
    <property type="entry name" value="Ppantetheine_attach_site"/>
</dbReference>
<dbReference type="Gene3D" id="3.30.559.10">
    <property type="entry name" value="Chloramphenicol acetyltransferase-like domain"/>
    <property type="match status" value="1"/>
</dbReference>
<accession>A0A8H1L0R1</accession>
<protein>
    <submittedName>
        <fullName evidence="7">Amino acid adenylation domain-containing protein</fullName>
    </submittedName>
</protein>
<dbReference type="InterPro" id="IPR000873">
    <property type="entry name" value="AMP-dep_synth/lig_dom"/>
</dbReference>
<dbReference type="InterPro" id="IPR020806">
    <property type="entry name" value="PKS_PP-bd"/>
</dbReference>
<dbReference type="EMBL" id="RCIY01000114">
    <property type="protein sequence ID" value="TGG75691.1"/>
    <property type="molecule type" value="Genomic_DNA"/>
</dbReference>
<comment type="cofactor">
    <cofactor evidence="1">
        <name>pantetheine 4'-phosphate</name>
        <dbReference type="ChEBI" id="CHEBI:47942"/>
    </cofactor>
</comment>
<dbReference type="InterPro" id="IPR009081">
    <property type="entry name" value="PP-bd_ACP"/>
</dbReference>
<keyword evidence="3" id="KW-0596">Phosphopantetheine</keyword>
<comment type="caution">
    <text evidence="7">The sequence shown here is derived from an EMBL/GenBank/DDBJ whole genome shotgun (WGS) entry which is preliminary data.</text>
</comment>
<dbReference type="Gene3D" id="3.30.300.30">
    <property type="match status" value="1"/>
</dbReference>
<dbReference type="InterPro" id="IPR029058">
    <property type="entry name" value="AB_hydrolase_fold"/>
</dbReference>
<feature type="region of interest" description="Disordered" evidence="5">
    <location>
        <begin position="986"/>
        <end position="1010"/>
    </location>
</feature>
<dbReference type="SUPFAM" id="SSF52777">
    <property type="entry name" value="CoA-dependent acyltransferases"/>
    <property type="match status" value="2"/>
</dbReference>
<dbReference type="InterPro" id="IPR036736">
    <property type="entry name" value="ACP-like_sf"/>
</dbReference>
<sequence>MRTRPHAEGALPPLPLVVLPDVWFDRELVSMGQIGSGEGLPLTAAQTGMWIAQQLDPDSPCFRAAEAVEIRGAVDAGLLERALRHAVEETEALRVRFGEGPVGEEGEEGQGGQGGQEEEQVRQYVEKCDDWPLPLIDLRGESAPDAAAHAWMWADLGQPVDPRRSRVFSFAVLRTAHDRYLLYLAIHHIAMDGYAMSLFLPRVAQLYTALESGAPLPERTLAPLARALEDEAAYHRSERMVRDRAYWTEQLAAWGGSAPQPSGHWLRPARTFVRETGHLEPEAAQGLRALAREERTGLATAAMAALALYVHRLGGAEPAADGTGRDGGDGGEGVVLDVTVTGRGGATRDVPCMLANVLPLRVPCPAAGTVGELLRRTTEQAKGLLRHQRYPFWHLMREAGTARRLAGGMADWGINVMTHDPKISFGRHPALLHNLSNGPVTGMSVNVYDRPDDGSLRIDFQADPAVHPPEQVAAHHRRFLELLRTLATAGTGSRLDTLDVATRGEREQVLAWGRGPHLAVPAKPLHTAFEERVREDPDAVALVCGPSRAATVLGRRALNARANRLAHLLLDRGVGPGTTVALALPRTEAYAAALLAVLKTGAACLPLEAGHPAERTRMMLADAAPLCVLATRSTAPGLPGDAPVLLTDSDSTIRALARRPASDPRPGDLPRPPRPDDAAYLAFTSGTTGRPKGVVVEHRQLSNLHHDHLATLIGPAAQRAGGRRLRAALTASFTFDTSWEAWLFLAAGHEVHLIEDGVRHDATALTARVEDQRLDFLDLTPSLLRHLLDAGLFRPGAHHPGTLMVGGEALDPALWRRLRALPATTVLNYYGPTECTVDAVWCRLDEQGEHPVIGRPQHNVRAYVLDRGGRLCPPGVRGELYLGGAQVARGYLGAPAATAARFLPDPFAAEPDARMYRTGDLVRWTDDGALEYLGRTDGQIKLRGVRIEPAEIETVLAAHPGVAQVAVAAHGGDGTAGAPHLAAHFVPAPRRPRDGTRPSPAAATDGPDQQELRSWAAARLPAAMVPAVYIAHDALPLTPQGKLDRAALPSRTPARPPAQRRAPRTAHERTVCALFAEVLGVPEAGPDDDFFALGGHSLTATRLLTRLRAALGADVSLGALYQAATPARLAALLDTSAPAGDRPAADGAWRMLLPLRPDGTDRPLFCVHPSGGLGWCYATLPPHLPPHVPVYALQAQGLHPADRPATTFPGLIAEYAARLRTVQEHGPYRLLGWSLGGALAHAVAARLQADGEEVELLALLDAAPIDPAHRPGLHTADPAVVERLVREALGSHAADAAHVGAVTRVLERYEALLPTYRHSLYKGPAHYFRATVPDPAHRAAGGPQEWEPYLTAPPTVHDIPCTHSTMGTAPAMARIGRLLHPLLAREHQHQ</sequence>
<dbReference type="PROSITE" id="PS50075">
    <property type="entry name" value="CARRIER"/>
    <property type="match status" value="1"/>
</dbReference>
<dbReference type="FunFam" id="1.10.1200.10:FF:000016">
    <property type="entry name" value="Non-ribosomal peptide synthase"/>
    <property type="match status" value="1"/>
</dbReference>
<feature type="region of interest" description="Disordered" evidence="5">
    <location>
        <begin position="657"/>
        <end position="677"/>
    </location>
</feature>
<proteinExistence type="inferred from homology"/>
<feature type="region of interest" description="Disordered" evidence="5">
    <location>
        <begin position="1044"/>
        <end position="1066"/>
    </location>
</feature>